<name>A0A8B8D6U2_CRAVI</name>
<keyword evidence="3 9" id="KW-0479">Metal-binding</keyword>
<dbReference type="PANTHER" id="PTHR21229">
    <property type="entry name" value="LUNG SEVEN TRANSMEMBRANE RECEPTOR"/>
    <property type="match status" value="1"/>
</dbReference>
<dbReference type="GO" id="GO:0005794">
    <property type="term" value="C:Golgi apparatus"/>
    <property type="evidence" value="ECO:0007669"/>
    <property type="project" value="TreeGrafter"/>
</dbReference>
<keyword evidence="13" id="KW-1185">Reference proteome</keyword>
<dbReference type="Pfam" id="PF06814">
    <property type="entry name" value="GOST_TM"/>
    <property type="match status" value="1"/>
</dbReference>
<dbReference type="PROSITE" id="PS50023">
    <property type="entry name" value="LIM_DOMAIN_2"/>
    <property type="match status" value="2"/>
</dbReference>
<feature type="transmembrane region" description="Helical" evidence="11">
    <location>
        <begin position="473"/>
        <end position="496"/>
    </location>
</feature>
<dbReference type="PANTHER" id="PTHR21229:SF2">
    <property type="entry name" value="RE59932P"/>
    <property type="match status" value="1"/>
</dbReference>
<evidence type="ECO:0000256" key="8">
    <source>
        <dbReference type="ARBA" id="ARBA00023136"/>
    </source>
</evidence>
<feature type="compositionally biased region" description="Basic and acidic residues" evidence="10">
    <location>
        <begin position="722"/>
        <end position="731"/>
    </location>
</feature>
<dbReference type="OrthoDB" id="29657at2759"/>
<dbReference type="RefSeq" id="XP_022323259.1">
    <property type="nucleotide sequence ID" value="XM_022467551.1"/>
</dbReference>
<feature type="domain" description="LIM zinc-binding" evidence="12">
    <location>
        <begin position="32"/>
        <end position="90"/>
    </location>
</feature>
<proteinExistence type="predicted"/>
<evidence type="ECO:0000256" key="6">
    <source>
        <dbReference type="ARBA" id="ARBA00022989"/>
    </source>
</evidence>
<organism evidence="13 14">
    <name type="scientific">Crassostrea virginica</name>
    <name type="common">Eastern oyster</name>
    <dbReference type="NCBI Taxonomy" id="6565"/>
    <lineage>
        <taxon>Eukaryota</taxon>
        <taxon>Metazoa</taxon>
        <taxon>Spiralia</taxon>
        <taxon>Lophotrochozoa</taxon>
        <taxon>Mollusca</taxon>
        <taxon>Bivalvia</taxon>
        <taxon>Autobranchia</taxon>
        <taxon>Pteriomorphia</taxon>
        <taxon>Ostreida</taxon>
        <taxon>Ostreoidea</taxon>
        <taxon>Ostreidae</taxon>
        <taxon>Crassostrea</taxon>
    </lineage>
</organism>
<feature type="domain" description="LIM zinc-binding" evidence="12">
    <location>
        <begin position="91"/>
        <end position="154"/>
    </location>
</feature>
<evidence type="ECO:0000256" key="1">
    <source>
        <dbReference type="ARBA" id="ARBA00004141"/>
    </source>
</evidence>
<evidence type="ECO:0000256" key="4">
    <source>
        <dbReference type="ARBA" id="ARBA00022729"/>
    </source>
</evidence>
<dbReference type="Gene3D" id="2.10.110.10">
    <property type="entry name" value="Cysteine Rich Protein"/>
    <property type="match status" value="2"/>
</dbReference>
<dbReference type="SUPFAM" id="SSF57716">
    <property type="entry name" value="Glucocorticoid receptor-like (DNA-binding domain)"/>
    <property type="match status" value="1"/>
</dbReference>
<gene>
    <name evidence="14" type="primary">LOC111124579</name>
</gene>
<feature type="region of interest" description="Disordered" evidence="10">
    <location>
        <begin position="711"/>
        <end position="731"/>
    </location>
</feature>
<keyword evidence="8 11" id="KW-0472">Membrane</keyword>
<feature type="region of interest" description="Disordered" evidence="10">
    <location>
        <begin position="303"/>
        <end position="376"/>
    </location>
</feature>
<accession>A0A8B8D6U2</accession>
<feature type="transmembrane region" description="Helical" evidence="11">
    <location>
        <begin position="576"/>
        <end position="598"/>
    </location>
</feature>
<dbReference type="Proteomes" id="UP000694844">
    <property type="component" value="Chromosome 3"/>
</dbReference>
<evidence type="ECO:0000256" key="3">
    <source>
        <dbReference type="ARBA" id="ARBA00022723"/>
    </source>
</evidence>
<feature type="transmembrane region" description="Helical" evidence="11">
    <location>
        <begin position="546"/>
        <end position="564"/>
    </location>
</feature>
<dbReference type="InterPro" id="IPR009637">
    <property type="entry name" value="GPR107/GPR108-like"/>
</dbReference>
<comment type="subcellular location">
    <subcellularLocation>
        <location evidence="1">Membrane</location>
        <topology evidence="1">Multi-pass membrane protein</topology>
    </subcellularLocation>
</comment>
<dbReference type="PROSITE" id="PS00478">
    <property type="entry name" value="LIM_DOMAIN_1"/>
    <property type="match status" value="2"/>
</dbReference>
<evidence type="ECO:0000256" key="2">
    <source>
        <dbReference type="ARBA" id="ARBA00022692"/>
    </source>
</evidence>
<dbReference type="SMART" id="SM00132">
    <property type="entry name" value="LIM"/>
    <property type="match status" value="2"/>
</dbReference>
<dbReference type="InterPro" id="IPR053937">
    <property type="entry name" value="GOST_TM"/>
</dbReference>
<keyword evidence="2 11" id="KW-0812">Transmembrane</keyword>
<dbReference type="GO" id="GO:0016020">
    <property type="term" value="C:membrane"/>
    <property type="evidence" value="ECO:0007669"/>
    <property type="project" value="UniProtKB-SubCell"/>
</dbReference>
<evidence type="ECO:0000256" key="11">
    <source>
        <dbReference type="SAM" id="Phobius"/>
    </source>
</evidence>
<feature type="compositionally biased region" description="Polar residues" evidence="10">
    <location>
        <begin position="712"/>
        <end position="721"/>
    </location>
</feature>
<evidence type="ECO:0000256" key="9">
    <source>
        <dbReference type="PROSITE-ProRule" id="PRU00125"/>
    </source>
</evidence>
<keyword evidence="7 9" id="KW-0440">LIM domain</keyword>
<dbReference type="AlphaFoldDB" id="A0A8B8D6U2"/>
<sequence length="731" mass="84031">MLMDSNFPSPNSHLTDALNSHGHHSNLLSDAPKCVRCTHSIFDPTLVSFGENFWHRSCFRCMVCHRELDDACFSNGKEIYCTDDFTRLYRSNCAGCSENLTPSEIVRRVFGSVYHETCFKCILCDRALQTGDRVYLRDDNKLICEEDYANLHGQDEQDCDPNPENNMSLNDDRGVVRLSTFGFLKKGALQVKINQLRYNVGNLNATDFDLMYGFTLDKSKSSGVASYLEDNQDKNCILSMNNPSSIFKDRTMSIIFFKLRFSKKKMEIQKYGEDITLLEISEHAHMKTSRRTFITNGNTGKTFSDSVMMHKPSNNKFTDPVPKSGQQDKKSGAGKKSGNRKRRVLKDPPPKVEVPQTTTPKRVVDPRHPEPIPIQGDLKNGYSVSFGINVETDQEEGLYNLYFHNCFQYIKNVHSTFEMQINIEERNDDNYLSAGDIPIPILFFILSIVFFIAGIIWMVILRRVKEDVYTMHYLMFAVVMVKALSNLFNAVNMHFIAVEGMHEEAWAILYYIVYLSRGALLFVTILLIGTGWTFVKHVFSDKEKKLFLIVIPLQILDNIAYIIIEESEEGQSEYAIWQQIFILVDLMCCGAILFPVVWSMRHLQQSTRTDGKAALSLQKLALFRHFYTMIVCYIYFTRIIVYLVKITVPFQYEWLDELFKELATLVFFVITGYKFQPAPDNPYLQVPTEEDEDEEVEMEEVVTKSGAMDTVTHVNKGTSGLKQRESSHEYD</sequence>
<dbReference type="InterPro" id="IPR001781">
    <property type="entry name" value="Znf_LIM"/>
</dbReference>
<dbReference type="GeneID" id="111124579"/>
<protein>
    <submittedName>
        <fullName evidence="14">Protein GPR108-like isoform X2</fullName>
    </submittedName>
</protein>
<dbReference type="GO" id="GO:0046872">
    <property type="term" value="F:metal ion binding"/>
    <property type="evidence" value="ECO:0007669"/>
    <property type="project" value="UniProtKB-KW"/>
</dbReference>
<reference evidence="14" key="1">
    <citation type="submission" date="2025-08" db="UniProtKB">
        <authorList>
            <consortium name="RefSeq"/>
        </authorList>
    </citation>
    <scope>IDENTIFICATION</scope>
    <source>
        <tissue evidence="14">Whole sample</tissue>
    </source>
</reference>
<dbReference type="Pfam" id="PF00412">
    <property type="entry name" value="LIM"/>
    <property type="match status" value="2"/>
</dbReference>
<evidence type="ECO:0000313" key="14">
    <source>
        <dbReference type="RefSeq" id="XP_022323259.1"/>
    </source>
</evidence>
<feature type="transmembrane region" description="Helical" evidence="11">
    <location>
        <begin position="508"/>
        <end position="534"/>
    </location>
</feature>
<evidence type="ECO:0000256" key="5">
    <source>
        <dbReference type="ARBA" id="ARBA00022833"/>
    </source>
</evidence>
<feature type="transmembrane region" description="Helical" evidence="11">
    <location>
        <begin position="441"/>
        <end position="461"/>
    </location>
</feature>
<keyword evidence="5 9" id="KW-0862">Zinc</keyword>
<evidence type="ECO:0000256" key="10">
    <source>
        <dbReference type="SAM" id="MobiDB-lite"/>
    </source>
</evidence>
<keyword evidence="6 11" id="KW-1133">Transmembrane helix</keyword>
<evidence type="ECO:0000259" key="12">
    <source>
        <dbReference type="PROSITE" id="PS50023"/>
    </source>
</evidence>
<evidence type="ECO:0000256" key="7">
    <source>
        <dbReference type="ARBA" id="ARBA00023038"/>
    </source>
</evidence>
<evidence type="ECO:0000313" key="13">
    <source>
        <dbReference type="Proteomes" id="UP000694844"/>
    </source>
</evidence>
<keyword evidence="4" id="KW-0732">Signal</keyword>
<feature type="transmembrane region" description="Helical" evidence="11">
    <location>
        <begin position="626"/>
        <end position="646"/>
    </location>
</feature>